<protein>
    <submittedName>
        <fullName evidence="4">Tetratricopeptide (TPR) repeat protein</fullName>
    </submittedName>
</protein>
<gene>
    <name evidence="4" type="ORF">J2W25_002297</name>
</gene>
<evidence type="ECO:0000256" key="1">
    <source>
        <dbReference type="ARBA" id="ARBA00022737"/>
    </source>
</evidence>
<proteinExistence type="predicted"/>
<sequence length="112" mass="12233">MKDDPSYAPAYLNLGFMRCESGRCNAAVALYENGLRFCPDDPLMHFNHAVALEGAADTAGALASYEEALRLQPDLLDAHRNAALLCADTGRPQMVICHFSAFRQWQAGNSTI</sequence>
<dbReference type="EMBL" id="JAUSRR010000003">
    <property type="protein sequence ID" value="MDP9923276.1"/>
    <property type="molecule type" value="Genomic_DNA"/>
</dbReference>
<dbReference type="PANTHER" id="PTHR44858:SF1">
    <property type="entry name" value="UDP-N-ACETYLGLUCOSAMINE--PEPTIDE N-ACETYLGLUCOSAMINYLTRANSFERASE SPINDLY-RELATED"/>
    <property type="match status" value="1"/>
</dbReference>
<dbReference type="AlphaFoldDB" id="A0AAW8DUH8"/>
<dbReference type="RefSeq" id="WP_307636795.1">
    <property type="nucleotide sequence ID" value="NZ_JAUSRR010000003.1"/>
</dbReference>
<dbReference type="Gene3D" id="1.25.40.10">
    <property type="entry name" value="Tetratricopeptide repeat domain"/>
    <property type="match status" value="1"/>
</dbReference>
<dbReference type="SUPFAM" id="SSF48452">
    <property type="entry name" value="TPR-like"/>
    <property type="match status" value="1"/>
</dbReference>
<organism evidence="4 5">
    <name type="scientific">Variovorax boronicumulans</name>
    <dbReference type="NCBI Taxonomy" id="436515"/>
    <lineage>
        <taxon>Bacteria</taxon>
        <taxon>Pseudomonadati</taxon>
        <taxon>Pseudomonadota</taxon>
        <taxon>Betaproteobacteria</taxon>
        <taxon>Burkholderiales</taxon>
        <taxon>Comamonadaceae</taxon>
        <taxon>Variovorax</taxon>
    </lineage>
</organism>
<dbReference type="InterPro" id="IPR019734">
    <property type="entry name" value="TPR_rpt"/>
</dbReference>
<keyword evidence="2 3" id="KW-0802">TPR repeat</keyword>
<keyword evidence="1" id="KW-0677">Repeat</keyword>
<evidence type="ECO:0000256" key="3">
    <source>
        <dbReference type="PROSITE-ProRule" id="PRU00339"/>
    </source>
</evidence>
<comment type="caution">
    <text evidence="4">The sequence shown here is derived from an EMBL/GenBank/DDBJ whole genome shotgun (WGS) entry which is preliminary data.</text>
</comment>
<name>A0AAW8DUH8_9BURK</name>
<dbReference type="PROSITE" id="PS50005">
    <property type="entry name" value="TPR"/>
    <property type="match status" value="1"/>
</dbReference>
<evidence type="ECO:0000313" key="5">
    <source>
        <dbReference type="Proteomes" id="UP001244295"/>
    </source>
</evidence>
<evidence type="ECO:0000313" key="4">
    <source>
        <dbReference type="EMBL" id="MDP9923276.1"/>
    </source>
</evidence>
<dbReference type="Proteomes" id="UP001244295">
    <property type="component" value="Unassembled WGS sequence"/>
</dbReference>
<evidence type="ECO:0000256" key="2">
    <source>
        <dbReference type="ARBA" id="ARBA00022803"/>
    </source>
</evidence>
<accession>A0AAW8DUH8</accession>
<reference evidence="4" key="1">
    <citation type="submission" date="2023-07" db="EMBL/GenBank/DDBJ databases">
        <title>Sorghum-associated microbial communities from plants grown in Nebraska, USA.</title>
        <authorList>
            <person name="Schachtman D."/>
        </authorList>
    </citation>
    <scope>NUCLEOTIDE SEQUENCE</scope>
    <source>
        <strain evidence="4">DS2795</strain>
    </source>
</reference>
<feature type="repeat" description="TPR" evidence="3">
    <location>
        <begin position="8"/>
        <end position="41"/>
    </location>
</feature>
<dbReference type="SMART" id="SM00028">
    <property type="entry name" value="TPR"/>
    <property type="match status" value="2"/>
</dbReference>
<dbReference type="PANTHER" id="PTHR44858">
    <property type="entry name" value="TETRATRICOPEPTIDE REPEAT PROTEIN 6"/>
    <property type="match status" value="1"/>
</dbReference>
<dbReference type="InterPro" id="IPR050498">
    <property type="entry name" value="Ycf3"/>
</dbReference>
<dbReference type="InterPro" id="IPR011990">
    <property type="entry name" value="TPR-like_helical_dom_sf"/>
</dbReference>